<accession>A0A9X0UBB8</accession>
<feature type="domain" description="Flagellar protein FlgJ N-terminal" evidence="1">
    <location>
        <begin position="30"/>
        <end position="77"/>
    </location>
</feature>
<evidence type="ECO:0000313" key="2">
    <source>
        <dbReference type="EMBL" id="MBC4013782.1"/>
    </source>
</evidence>
<protein>
    <submittedName>
        <fullName evidence="2">Rod-binding protein</fullName>
    </submittedName>
</protein>
<reference evidence="2" key="1">
    <citation type="submission" date="2020-08" db="EMBL/GenBank/DDBJ databases">
        <authorList>
            <person name="Hu Y."/>
            <person name="Nguyen S.V."/>
            <person name="Li F."/>
            <person name="Fanning S."/>
        </authorList>
    </citation>
    <scope>NUCLEOTIDE SEQUENCE</scope>
    <source>
        <strain evidence="2">SYSU D8009</strain>
    </source>
</reference>
<dbReference type="Proteomes" id="UP000600101">
    <property type="component" value="Unassembled WGS sequence"/>
</dbReference>
<gene>
    <name evidence="2" type="ORF">H7965_00480</name>
</gene>
<comment type="caution">
    <text evidence="2">The sequence shown here is derived from an EMBL/GenBank/DDBJ whole genome shotgun (WGS) entry which is preliminary data.</text>
</comment>
<organism evidence="2 3">
    <name type="scientific">Siccirubricoccus deserti</name>
    <dbReference type="NCBI Taxonomy" id="2013562"/>
    <lineage>
        <taxon>Bacteria</taxon>
        <taxon>Pseudomonadati</taxon>
        <taxon>Pseudomonadota</taxon>
        <taxon>Alphaproteobacteria</taxon>
        <taxon>Acetobacterales</taxon>
        <taxon>Roseomonadaceae</taxon>
        <taxon>Siccirubricoccus</taxon>
    </lineage>
</organism>
<evidence type="ECO:0000259" key="1">
    <source>
        <dbReference type="Pfam" id="PF10135"/>
    </source>
</evidence>
<dbReference type="AlphaFoldDB" id="A0A9X0UBB8"/>
<name>A0A9X0UBB8_9PROT</name>
<dbReference type="EMBL" id="JACOMF010000001">
    <property type="protein sequence ID" value="MBC4013782.1"/>
    <property type="molecule type" value="Genomic_DNA"/>
</dbReference>
<keyword evidence="3" id="KW-1185">Reference proteome</keyword>
<evidence type="ECO:0000313" key="3">
    <source>
        <dbReference type="Proteomes" id="UP000600101"/>
    </source>
</evidence>
<dbReference type="Pfam" id="PF10135">
    <property type="entry name" value="Rod-binding"/>
    <property type="match status" value="1"/>
</dbReference>
<sequence length="95" mass="9932">MARRAAAPPRLREAARAFEAQAFAALLKPAFATADPSRGPLGGGAAEASWQPMLVDAIARAATRGGQGLGLGDAILREMLRRQGETPTPEETPRP</sequence>
<dbReference type="InterPro" id="IPR019301">
    <property type="entry name" value="Flagellar_prot_FlgJ_N"/>
</dbReference>
<proteinExistence type="predicted"/>